<evidence type="ECO:0000256" key="2">
    <source>
        <dbReference type="SAM" id="SignalP"/>
    </source>
</evidence>
<proteinExistence type="predicted"/>
<dbReference type="Pfam" id="PF13668">
    <property type="entry name" value="Ferritin_2"/>
    <property type="match status" value="1"/>
</dbReference>
<comment type="caution">
    <text evidence="3">The sequence shown here is derived from an EMBL/GenBank/DDBJ whole genome shotgun (WGS) entry which is preliminary data.</text>
</comment>
<dbReference type="AlphaFoldDB" id="A0A4S4KFP1"/>
<sequence length="442" mass="44684">MKSSAILTTVMLVAAHHVTALPIGLSDMDSPDADFSGPLPTLPSSSPSGFASTSSSASTSTSTSSNNISMSLPSSGSASTSSSPSSAASSSFASSSTSTDSASSAAPSASANTSDAGFSSMPFPLSSSPTSSSSASGSGYSSSSASSSPTYSSASPSSTPTPTSTPNTTQILQLTLTLANLESIFFSQALANYTASDFADAGLPNGAYGRFAQIAQHEAMHVDILNQTLGNASFAACNYSFPYTDPWSFAALAGMLESMSNAAYLGSTPYLANDTAALNITSSILSTTARQSSWINSAILMSDPWSGSFDTPLSPSLAYTLAQSFTTLCPPSHPTLPFTSSPNLTVTTGDGSSTFSPGSNVTLTYDNSTAGSNPQYLAFFSGLNTTFANITSDKQATIPKGLQGFMFTVVTTSPNGSFVSDKSTVAGPAVLSFAFGSNATNV</sequence>
<feature type="region of interest" description="Disordered" evidence="1">
    <location>
        <begin position="29"/>
        <end position="113"/>
    </location>
</feature>
<evidence type="ECO:0000256" key="1">
    <source>
        <dbReference type="SAM" id="MobiDB-lite"/>
    </source>
</evidence>
<feature type="compositionally biased region" description="Low complexity" evidence="1">
    <location>
        <begin position="36"/>
        <end position="113"/>
    </location>
</feature>
<dbReference type="Proteomes" id="UP000308199">
    <property type="component" value="Unassembled WGS sequence"/>
</dbReference>
<keyword evidence="4" id="KW-1185">Reference proteome</keyword>
<evidence type="ECO:0000313" key="4">
    <source>
        <dbReference type="Proteomes" id="UP000308199"/>
    </source>
</evidence>
<dbReference type="PANTHER" id="PTHR38705:SF1">
    <property type="entry name" value="PROTEIN RDS1"/>
    <property type="match status" value="1"/>
</dbReference>
<dbReference type="EMBL" id="SGPK01000844">
    <property type="protein sequence ID" value="THG96866.1"/>
    <property type="molecule type" value="Genomic_DNA"/>
</dbReference>
<dbReference type="OrthoDB" id="1001765at2759"/>
<organism evidence="3 4">
    <name type="scientific">Phellinidium pouzarii</name>
    <dbReference type="NCBI Taxonomy" id="167371"/>
    <lineage>
        <taxon>Eukaryota</taxon>
        <taxon>Fungi</taxon>
        <taxon>Dikarya</taxon>
        <taxon>Basidiomycota</taxon>
        <taxon>Agaricomycotina</taxon>
        <taxon>Agaricomycetes</taxon>
        <taxon>Hymenochaetales</taxon>
        <taxon>Hymenochaetaceae</taxon>
        <taxon>Phellinidium</taxon>
    </lineage>
</organism>
<keyword evidence="2" id="KW-0732">Signal</keyword>
<reference evidence="3 4" key="1">
    <citation type="submission" date="2019-02" db="EMBL/GenBank/DDBJ databases">
        <title>Genome sequencing of the rare red list fungi Phellinidium pouzarii.</title>
        <authorList>
            <person name="Buettner E."/>
            <person name="Kellner H."/>
        </authorList>
    </citation>
    <scope>NUCLEOTIDE SEQUENCE [LARGE SCALE GENOMIC DNA]</scope>
    <source>
        <strain evidence="3 4">DSM 108285</strain>
    </source>
</reference>
<name>A0A4S4KFP1_9AGAM</name>
<protein>
    <submittedName>
        <fullName evidence="3">Uncharacterized protein</fullName>
    </submittedName>
</protein>
<dbReference type="InterPro" id="IPR039254">
    <property type="entry name" value="Rds1"/>
</dbReference>
<feature type="region of interest" description="Disordered" evidence="1">
    <location>
        <begin position="145"/>
        <end position="167"/>
    </location>
</feature>
<accession>A0A4S4KFP1</accession>
<feature type="chain" id="PRO_5020557555" evidence="2">
    <location>
        <begin position="21"/>
        <end position="442"/>
    </location>
</feature>
<evidence type="ECO:0000313" key="3">
    <source>
        <dbReference type="EMBL" id="THG96866.1"/>
    </source>
</evidence>
<feature type="signal peptide" evidence="2">
    <location>
        <begin position="1"/>
        <end position="20"/>
    </location>
</feature>
<gene>
    <name evidence="3" type="ORF">EW145_g7705</name>
</gene>
<dbReference type="PANTHER" id="PTHR38705">
    <property type="entry name" value="PROTEIN RDS1"/>
    <property type="match status" value="1"/>
</dbReference>